<evidence type="ECO:0000256" key="7">
    <source>
        <dbReference type="SAM" id="SignalP"/>
    </source>
</evidence>
<evidence type="ECO:0000256" key="1">
    <source>
        <dbReference type="ARBA" id="ARBA00007074"/>
    </source>
</evidence>
<dbReference type="SUPFAM" id="SSF54001">
    <property type="entry name" value="Cysteine proteinases"/>
    <property type="match status" value="1"/>
</dbReference>
<dbReference type="Pfam" id="PF00877">
    <property type="entry name" value="NLPC_P60"/>
    <property type="match status" value="1"/>
</dbReference>
<organism evidence="9 10">
    <name type="scientific">Marinactinospora rubrisoli</name>
    <dbReference type="NCBI Taxonomy" id="2715399"/>
    <lineage>
        <taxon>Bacteria</taxon>
        <taxon>Bacillati</taxon>
        <taxon>Actinomycetota</taxon>
        <taxon>Actinomycetes</taxon>
        <taxon>Streptosporangiales</taxon>
        <taxon>Nocardiopsidaceae</taxon>
        <taxon>Marinactinospora</taxon>
    </lineage>
</organism>
<comment type="caution">
    <text evidence="9">The sequence shown here is derived from an EMBL/GenBank/DDBJ whole genome shotgun (WGS) entry which is preliminary data.</text>
</comment>
<dbReference type="InterPro" id="IPR000064">
    <property type="entry name" value="NLP_P60_dom"/>
</dbReference>
<dbReference type="Gene3D" id="6.10.250.3150">
    <property type="match status" value="1"/>
</dbReference>
<gene>
    <name evidence="9" type="ORF">ACFQRF_21825</name>
</gene>
<comment type="similarity">
    <text evidence="1">Belongs to the peptidase C40 family.</text>
</comment>
<keyword evidence="7" id="KW-0732">Signal</keyword>
<evidence type="ECO:0000256" key="2">
    <source>
        <dbReference type="ARBA" id="ARBA00022670"/>
    </source>
</evidence>
<feature type="compositionally biased region" description="Gly residues" evidence="6">
    <location>
        <begin position="199"/>
        <end position="210"/>
    </location>
</feature>
<feature type="chain" id="PRO_5046243088" evidence="7">
    <location>
        <begin position="35"/>
        <end position="332"/>
    </location>
</feature>
<feature type="signal peptide" evidence="7">
    <location>
        <begin position="1"/>
        <end position="34"/>
    </location>
</feature>
<dbReference type="InterPro" id="IPR038765">
    <property type="entry name" value="Papain-like_cys_pep_sf"/>
</dbReference>
<evidence type="ECO:0000313" key="9">
    <source>
        <dbReference type="EMBL" id="MFC7330371.1"/>
    </source>
</evidence>
<feature type="coiled-coil region" evidence="5">
    <location>
        <begin position="40"/>
        <end position="95"/>
    </location>
</feature>
<evidence type="ECO:0000256" key="6">
    <source>
        <dbReference type="SAM" id="MobiDB-lite"/>
    </source>
</evidence>
<evidence type="ECO:0000313" key="10">
    <source>
        <dbReference type="Proteomes" id="UP001596540"/>
    </source>
</evidence>
<dbReference type="PANTHER" id="PTHR47053">
    <property type="entry name" value="MUREIN DD-ENDOPEPTIDASE MEPH-RELATED"/>
    <property type="match status" value="1"/>
</dbReference>
<keyword evidence="5" id="KW-0175">Coiled coil</keyword>
<dbReference type="PANTHER" id="PTHR47053:SF1">
    <property type="entry name" value="MUREIN DD-ENDOPEPTIDASE MEPH-RELATED"/>
    <property type="match status" value="1"/>
</dbReference>
<name>A0ABW2KM83_9ACTN</name>
<reference evidence="10" key="1">
    <citation type="journal article" date="2019" name="Int. J. Syst. Evol. Microbiol.">
        <title>The Global Catalogue of Microorganisms (GCM) 10K type strain sequencing project: providing services to taxonomists for standard genome sequencing and annotation.</title>
        <authorList>
            <consortium name="The Broad Institute Genomics Platform"/>
            <consortium name="The Broad Institute Genome Sequencing Center for Infectious Disease"/>
            <person name="Wu L."/>
            <person name="Ma J."/>
        </authorList>
    </citation>
    <scope>NUCLEOTIDE SEQUENCE [LARGE SCALE GENOMIC DNA]</scope>
    <source>
        <strain evidence="10">CGMCC 4.7382</strain>
    </source>
</reference>
<dbReference type="PROSITE" id="PS51935">
    <property type="entry name" value="NLPC_P60"/>
    <property type="match status" value="1"/>
</dbReference>
<keyword evidence="10" id="KW-1185">Reference proteome</keyword>
<keyword evidence="3" id="KW-0378">Hydrolase</keyword>
<dbReference type="EMBL" id="JBHTBH010000011">
    <property type="protein sequence ID" value="MFC7330371.1"/>
    <property type="molecule type" value="Genomic_DNA"/>
</dbReference>
<keyword evidence="4" id="KW-0788">Thiol protease</keyword>
<proteinExistence type="inferred from homology"/>
<dbReference type="RefSeq" id="WP_379873012.1">
    <property type="nucleotide sequence ID" value="NZ_JBHTBH010000011.1"/>
</dbReference>
<feature type="coiled-coil region" evidence="5">
    <location>
        <begin position="145"/>
        <end position="193"/>
    </location>
</feature>
<evidence type="ECO:0000259" key="8">
    <source>
        <dbReference type="PROSITE" id="PS51935"/>
    </source>
</evidence>
<dbReference type="InterPro" id="IPR051202">
    <property type="entry name" value="Peptidase_C40"/>
</dbReference>
<feature type="region of interest" description="Disordered" evidence="6">
    <location>
        <begin position="193"/>
        <end position="212"/>
    </location>
</feature>
<dbReference type="Proteomes" id="UP001596540">
    <property type="component" value="Unassembled WGS sequence"/>
</dbReference>
<evidence type="ECO:0000256" key="5">
    <source>
        <dbReference type="SAM" id="Coils"/>
    </source>
</evidence>
<feature type="domain" description="NlpC/P60" evidence="8">
    <location>
        <begin position="215"/>
        <end position="332"/>
    </location>
</feature>
<accession>A0ABW2KM83</accession>
<dbReference type="Gene3D" id="3.90.1720.10">
    <property type="entry name" value="endopeptidase domain like (from Nostoc punctiforme)"/>
    <property type="match status" value="1"/>
</dbReference>
<keyword evidence="2" id="KW-0645">Protease</keyword>
<evidence type="ECO:0000256" key="3">
    <source>
        <dbReference type="ARBA" id="ARBA00022801"/>
    </source>
</evidence>
<protein>
    <submittedName>
        <fullName evidence="9">NlpC/P60 family protein</fullName>
    </submittedName>
</protein>
<evidence type="ECO:0000256" key="4">
    <source>
        <dbReference type="ARBA" id="ARBA00022807"/>
    </source>
</evidence>
<sequence length="332" mass="35439">MINHGGRRTARRIATGLGVVAAGSLMLPSGIAYADPEPTREDVEAELDELNEQASAIVEEYNQAKEDYEAAEKKLEELENQVGDEEDRYNELRSQVAEFASAAYQGGDLSAVSTALSVDDPDDILNQSADIGYLSETQRAALEEFAGSSERLMQLKDEAEAAVEEAEGKKDELEEKKQEVEEAIAEQEELLAQFPGSDPTGGGETAGGSYTGSASGNARSALDYAYAQLGKPYTYGAAGPDTFDCSGLTMRAWGAAGVSLPRTSQAQASAGQQVSRDALQPGDLVFFYEGLTHVGIYAGNNQMVHAPRTGKNVEVVSLAGYWDGQFVMAIRP</sequence>